<evidence type="ECO:0000313" key="2">
    <source>
        <dbReference type="EMBL" id="MBB3893017.1"/>
    </source>
</evidence>
<dbReference type="EMBL" id="JACIDK010000006">
    <property type="protein sequence ID" value="MBB3893017.1"/>
    <property type="molecule type" value="Genomic_DNA"/>
</dbReference>
<sequence>MKPVQNLEGGQPYEVRQCKYDELVPRAYERQYRPKDRASGGSFAPNNLTADGSQERDG</sequence>
<name>A0A840A731_9CAUL</name>
<organism evidence="2 3">
    <name type="scientific">Phenylobacterium haematophilum</name>
    <dbReference type="NCBI Taxonomy" id="98513"/>
    <lineage>
        <taxon>Bacteria</taxon>
        <taxon>Pseudomonadati</taxon>
        <taxon>Pseudomonadota</taxon>
        <taxon>Alphaproteobacteria</taxon>
        <taxon>Caulobacterales</taxon>
        <taxon>Caulobacteraceae</taxon>
        <taxon>Phenylobacterium</taxon>
    </lineage>
</organism>
<proteinExistence type="predicted"/>
<dbReference type="Proteomes" id="UP000530564">
    <property type="component" value="Unassembled WGS sequence"/>
</dbReference>
<evidence type="ECO:0000313" key="3">
    <source>
        <dbReference type="Proteomes" id="UP000530564"/>
    </source>
</evidence>
<reference evidence="2 3" key="1">
    <citation type="submission" date="2020-08" db="EMBL/GenBank/DDBJ databases">
        <title>Genomic Encyclopedia of Type Strains, Phase IV (KMG-IV): sequencing the most valuable type-strain genomes for metagenomic binning, comparative biology and taxonomic classification.</title>
        <authorList>
            <person name="Goeker M."/>
        </authorList>
    </citation>
    <scope>NUCLEOTIDE SEQUENCE [LARGE SCALE GENOMIC DNA]</scope>
    <source>
        <strain evidence="2 3">DSM 21793</strain>
    </source>
</reference>
<dbReference type="AlphaFoldDB" id="A0A840A731"/>
<gene>
    <name evidence="2" type="ORF">GGQ61_003755</name>
</gene>
<feature type="region of interest" description="Disordered" evidence="1">
    <location>
        <begin position="29"/>
        <end position="58"/>
    </location>
</feature>
<comment type="caution">
    <text evidence="2">The sequence shown here is derived from an EMBL/GenBank/DDBJ whole genome shotgun (WGS) entry which is preliminary data.</text>
</comment>
<accession>A0A840A731</accession>
<keyword evidence="3" id="KW-1185">Reference proteome</keyword>
<protein>
    <submittedName>
        <fullName evidence="2">Uncharacterized protein</fullName>
    </submittedName>
</protein>
<evidence type="ECO:0000256" key="1">
    <source>
        <dbReference type="SAM" id="MobiDB-lite"/>
    </source>
</evidence>
<feature type="compositionally biased region" description="Basic and acidic residues" evidence="1">
    <location>
        <begin position="29"/>
        <end position="38"/>
    </location>
</feature>